<comment type="pathway">
    <text evidence="1">Protein modification; protein lipoylation via exogenous pathway; protein N(6)-(lipoyl)lysine from lipoate: step 2/2.</text>
</comment>
<proteinExistence type="inferred from homology"/>
<dbReference type="GO" id="GO:0017118">
    <property type="term" value="F:lipoyltransferase activity"/>
    <property type="evidence" value="ECO:0007669"/>
    <property type="project" value="TreeGrafter"/>
</dbReference>
<dbReference type="Pfam" id="PF21948">
    <property type="entry name" value="LplA-B_cat"/>
    <property type="match status" value="1"/>
</dbReference>
<dbReference type="SUPFAM" id="SSF55681">
    <property type="entry name" value="Class II aaRS and biotin synthetases"/>
    <property type="match status" value="1"/>
</dbReference>
<accession>A0A8K0G2Y5</accession>
<dbReference type="CDD" id="cd16443">
    <property type="entry name" value="LplA"/>
    <property type="match status" value="1"/>
</dbReference>
<gene>
    <name evidence="4" type="ORF">ILUMI_22274</name>
</gene>
<dbReference type="FunFam" id="3.30.930.10:FF:000045">
    <property type="entry name" value="lipoyltransferase 1, mitochondrial"/>
    <property type="match status" value="1"/>
</dbReference>
<dbReference type="InterPro" id="IPR004143">
    <property type="entry name" value="BPL_LPL_catalytic"/>
</dbReference>
<evidence type="ECO:0000256" key="2">
    <source>
        <dbReference type="ARBA" id="ARBA00008242"/>
    </source>
</evidence>
<dbReference type="Gene3D" id="3.30.390.50">
    <property type="entry name" value="CO dehydrogenase flavoprotein, C-terminal domain"/>
    <property type="match status" value="1"/>
</dbReference>
<dbReference type="PROSITE" id="PS51733">
    <property type="entry name" value="BPL_LPL_CATALYTIC"/>
    <property type="match status" value="1"/>
</dbReference>
<evidence type="ECO:0000256" key="1">
    <source>
        <dbReference type="ARBA" id="ARBA00005085"/>
    </source>
</evidence>
<dbReference type="UniPathway" id="UPA00537">
    <property type="reaction ID" value="UER00595"/>
</dbReference>
<dbReference type="InterPro" id="IPR045864">
    <property type="entry name" value="aa-tRNA-synth_II/BPL/LPL"/>
</dbReference>
<keyword evidence="5" id="KW-1185">Reference proteome</keyword>
<dbReference type="Gene3D" id="3.30.930.10">
    <property type="entry name" value="Bira Bifunctional Protein, Domain 2"/>
    <property type="match status" value="1"/>
</dbReference>
<dbReference type="PANTHER" id="PTHR12561:SF3">
    <property type="entry name" value="LIPOYLTRANSFERASE 1, MITOCHONDRIAL"/>
    <property type="match status" value="1"/>
</dbReference>
<dbReference type="AlphaFoldDB" id="A0A8K0G2Y5"/>
<dbReference type="GO" id="GO:0005739">
    <property type="term" value="C:mitochondrion"/>
    <property type="evidence" value="ECO:0007669"/>
    <property type="project" value="TreeGrafter"/>
</dbReference>
<evidence type="ECO:0000313" key="4">
    <source>
        <dbReference type="EMBL" id="KAF2883889.1"/>
    </source>
</evidence>
<comment type="similarity">
    <text evidence="2">Belongs to the LplA family.</text>
</comment>
<evidence type="ECO:0000313" key="5">
    <source>
        <dbReference type="Proteomes" id="UP000801492"/>
    </source>
</evidence>
<name>A0A8K0G2Y5_IGNLU</name>
<evidence type="ECO:0000259" key="3">
    <source>
        <dbReference type="PROSITE" id="PS51733"/>
    </source>
</evidence>
<organism evidence="4 5">
    <name type="scientific">Ignelater luminosus</name>
    <name type="common">Cucubano</name>
    <name type="synonym">Pyrophorus luminosus</name>
    <dbReference type="NCBI Taxonomy" id="2038154"/>
    <lineage>
        <taxon>Eukaryota</taxon>
        <taxon>Metazoa</taxon>
        <taxon>Ecdysozoa</taxon>
        <taxon>Arthropoda</taxon>
        <taxon>Hexapoda</taxon>
        <taxon>Insecta</taxon>
        <taxon>Pterygota</taxon>
        <taxon>Neoptera</taxon>
        <taxon>Endopterygota</taxon>
        <taxon>Coleoptera</taxon>
        <taxon>Polyphaga</taxon>
        <taxon>Elateriformia</taxon>
        <taxon>Elateroidea</taxon>
        <taxon>Elateridae</taxon>
        <taxon>Agrypninae</taxon>
        <taxon>Pyrophorini</taxon>
        <taxon>Ignelater</taxon>
    </lineage>
</organism>
<reference evidence="4" key="1">
    <citation type="submission" date="2019-08" db="EMBL/GenBank/DDBJ databases">
        <title>The genome of the North American firefly Photinus pyralis.</title>
        <authorList>
            <consortium name="Photinus pyralis genome working group"/>
            <person name="Fallon T.R."/>
            <person name="Sander Lower S.E."/>
            <person name="Weng J.-K."/>
        </authorList>
    </citation>
    <scope>NUCLEOTIDE SEQUENCE</scope>
    <source>
        <strain evidence="4">TRF0915ILg1</strain>
        <tissue evidence="4">Whole body</tissue>
    </source>
</reference>
<dbReference type="InterPro" id="IPR004562">
    <property type="entry name" value="LipoylTrfase_LipoateP_Ligase"/>
</dbReference>
<comment type="caution">
    <text evidence="4">The sequence shown here is derived from an EMBL/GenBank/DDBJ whole genome shotgun (WGS) entry which is preliminary data.</text>
</comment>
<dbReference type="GO" id="GO:0009249">
    <property type="term" value="P:protein lipoylation"/>
    <property type="evidence" value="ECO:0007669"/>
    <property type="project" value="InterPro"/>
</dbReference>
<feature type="domain" description="BPL/LPL catalytic" evidence="3">
    <location>
        <begin position="65"/>
        <end position="252"/>
    </location>
</feature>
<dbReference type="PANTHER" id="PTHR12561">
    <property type="entry name" value="LIPOATE-PROTEIN LIGASE"/>
    <property type="match status" value="1"/>
</dbReference>
<dbReference type="OrthoDB" id="201621at2759"/>
<dbReference type="Proteomes" id="UP000801492">
    <property type="component" value="Unassembled WGS sequence"/>
</dbReference>
<protein>
    <recommendedName>
        <fullName evidence="3">BPL/LPL catalytic domain-containing protein</fullName>
    </recommendedName>
</protein>
<dbReference type="EMBL" id="VTPC01090256">
    <property type="protein sequence ID" value="KAF2883889.1"/>
    <property type="molecule type" value="Genomic_DNA"/>
</dbReference>
<sequence length="402" mass="45383">MALVQFTITKVQPLFTRMTMRHFSTPTKTKAANTNNIRKSVFISQSNDVFTNLALEDWLYRNYDFTNHHIMMLWRNDPCVVIGRHQNPWVEANVADLNHITEKGVQLARRNSGGGTVYHDQGNLNVTFFTARDQYNRKHNLELIARAIFREYGIKIDIAPREDLVVRNAKVSGTAAKLGQPNAYHHCTLLVEVDKVDLNQALHKHEDGIKTNATKSVKSKVLNLCEANPKITVDGLLSAIGWEYMRTPANSFKDGGKLLASQQNGFQMINPTEQWFPGIADIRDTLQDWEWCYGKTPKFSVTKSFAVPTRFLNSFDSITENLKVTMNVEQGRISDVTLYVPPGLSSTGFSGEAKVITSLKGHKFTEDAINSLEWSLSGSEYGLVDDRDKFVTECVRQVMTSV</sequence>